<feature type="compositionally biased region" description="Low complexity" evidence="1">
    <location>
        <begin position="133"/>
        <end position="151"/>
    </location>
</feature>
<dbReference type="AlphaFoldDB" id="A7HW80"/>
<proteinExistence type="predicted"/>
<evidence type="ECO:0000256" key="1">
    <source>
        <dbReference type="SAM" id="MobiDB-lite"/>
    </source>
</evidence>
<dbReference type="KEGG" id="pla:Plav_2554"/>
<evidence type="ECO:0008006" key="4">
    <source>
        <dbReference type="Google" id="ProtNLM"/>
    </source>
</evidence>
<dbReference type="HOGENOM" id="CLU_1667705_0_0_5"/>
<organism evidence="2 3">
    <name type="scientific">Parvibaculum lavamentivorans (strain DS-1 / DSM 13023 / NCIMB 13966)</name>
    <dbReference type="NCBI Taxonomy" id="402881"/>
    <lineage>
        <taxon>Bacteria</taxon>
        <taxon>Pseudomonadati</taxon>
        <taxon>Pseudomonadota</taxon>
        <taxon>Alphaproteobacteria</taxon>
        <taxon>Hyphomicrobiales</taxon>
        <taxon>Parvibaculaceae</taxon>
        <taxon>Parvibaculum</taxon>
    </lineage>
</organism>
<dbReference type="STRING" id="402881.Plav_2554"/>
<feature type="region of interest" description="Disordered" evidence="1">
    <location>
        <begin position="130"/>
        <end position="158"/>
    </location>
</feature>
<dbReference type="OrthoDB" id="7677847at2"/>
<evidence type="ECO:0000313" key="2">
    <source>
        <dbReference type="EMBL" id="ABS64163.1"/>
    </source>
</evidence>
<evidence type="ECO:0000313" key="3">
    <source>
        <dbReference type="Proteomes" id="UP000006377"/>
    </source>
</evidence>
<dbReference type="Proteomes" id="UP000006377">
    <property type="component" value="Chromosome"/>
</dbReference>
<gene>
    <name evidence="2" type="ordered locus">Plav_2554</name>
</gene>
<name>A7HW80_PARL1</name>
<dbReference type="RefSeq" id="WP_012111474.1">
    <property type="nucleotide sequence ID" value="NC_009719.1"/>
</dbReference>
<dbReference type="EMBL" id="CP000774">
    <property type="protein sequence ID" value="ABS64163.1"/>
    <property type="molecule type" value="Genomic_DNA"/>
</dbReference>
<protein>
    <recommendedName>
        <fullName evidence="4">Flagellar basal-body protein FlbY</fullName>
    </recommendedName>
</protein>
<keyword evidence="3" id="KW-1185">Reference proteome</keyword>
<sequence length="158" mass="16905">MSEPRRIPAETLAPMDLVDRVIALTTSLTGIVARETELLRDRAQAEVAALQPEKIRIANDYAMDVQAIRARKELIDRAPAERVSRLKSAMAELDRVLALNAEALQAAKSVSESLIRMVADAMSERAAPSLGYGRNAAPAARSASNPAGAGSLTLDSRV</sequence>
<reference evidence="2 3" key="1">
    <citation type="journal article" date="2011" name="Stand. Genomic Sci.">
        <title>Complete genome sequence of Parvibaculum lavamentivorans type strain (DS-1(T)).</title>
        <authorList>
            <person name="Schleheck D."/>
            <person name="Weiss M."/>
            <person name="Pitluck S."/>
            <person name="Bruce D."/>
            <person name="Land M.L."/>
            <person name="Han S."/>
            <person name="Saunders E."/>
            <person name="Tapia R."/>
            <person name="Detter C."/>
            <person name="Brettin T."/>
            <person name="Han J."/>
            <person name="Woyke T."/>
            <person name="Goodwin L."/>
            <person name="Pennacchio L."/>
            <person name="Nolan M."/>
            <person name="Cook A.M."/>
            <person name="Kjelleberg S."/>
            <person name="Thomas T."/>
        </authorList>
    </citation>
    <scope>NUCLEOTIDE SEQUENCE [LARGE SCALE GENOMIC DNA]</scope>
    <source>
        <strain evidence="3">DS-1 / DSM 13023 / NCIMB 13966</strain>
    </source>
</reference>
<accession>A7HW80</accession>